<dbReference type="STRING" id="1302659.I858_016200"/>
<organism evidence="3 4">
    <name type="scientific">Planococcus versutus</name>
    <dbReference type="NCBI Taxonomy" id="1302659"/>
    <lineage>
        <taxon>Bacteria</taxon>
        <taxon>Bacillati</taxon>
        <taxon>Bacillota</taxon>
        <taxon>Bacilli</taxon>
        <taxon>Bacillales</taxon>
        <taxon>Caryophanaceae</taxon>
        <taxon>Planococcus</taxon>
    </lineage>
</organism>
<keyword evidence="1" id="KW-0472">Membrane</keyword>
<feature type="transmembrane region" description="Helical" evidence="1">
    <location>
        <begin position="130"/>
        <end position="151"/>
    </location>
</feature>
<accession>A0A1B1S5T9</accession>
<protein>
    <recommendedName>
        <fullName evidence="2">Potassium channel domain-containing protein</fullName>
    </recommendedName>
</protein>
<feature type="transmembrane region" description="Helical" evidence="1">
    <location>
        <begin position="56"/>
        <end position="80"/>
    </location>
</feature>
<dbReference type="Proteomes" id="UP000053354">
    <property type="component" value="Chromosome"/>
</dbReference>
<feature type="transmembrane region" description="Helical" evidence="1">
    <location>
        <begin position="6"/>
        <end position="27"/>
    </location>
</feature>
<gene>
    <name evidence="3" type="ORF">I858_016200</name>
</gene>
<evidence type="ECO:0000313" key="4">
    <source>
        <dbReference type="Proteomes" id="UP000053354"/>
    </source>
</evidence>
<evidence type="ECO:0000256" key="1">
    <source>
        <dbReference type="SAM" id="Phobius"/>
    </source>
</evidence>
<sequence>MNTVYLLIGIILVVLCIIDFIWTTLWVDGGAGPITNRLSSLIWKVMKMLSGGQSTLLSLAGPIVLSATLLMWILSLWAGWTFVFTGLEQGISPSQGTDPISWFDRIYFAGYLIFTLGNGDFSPAEGNAQMVSVFATGTGMLLITFGVTYILSILGAVTMKRSFAASVLGLGQSAEELTKSAWNGEDFHDFDLLLASFSDQLSSLAAQHVAYPVLHYYHSVSTDTAVPTAVTVLDETLSIIKFAIPTLHHPNQMLLQEMRSSVDLYLKALEQSIYQPSEIEPALPNFHFLHDVGIPLRSEKEYTNSFATLETRRRKLLGGLKADGRSWPSL</sequence>
<dbReference type="KEGG" id="pll:I858_016200"/>
<dbReference type="RefSeq" id="WP_065524871.1">
    <property type="nucleotide sequence ID" value="NZ_CP016540.2"/>
</dbReference>
<keyword evidence="1" id="KW-0812">Transmembrane</keyword>
<proteinExistence type="predicted"/>
<dbReference type="OrthoDB" id="3422146at2"/>
<dbReference type="Gene3D" id="1.10.287.70">
    <property type="match status" value="1"/>
</dbReference>
<evidence type="ECO:0000259" key="2">
    <source>
        <dbReference type="Pfam" id="PF07885"/>
    </source>
</evidence>
<dbReference type="InterPro" id="IPR013099">
    <property type="entry name" value="K_chnl_dom"/>
</dbReference>
<dbReference type="SUPFAM" id="SSF81324">
    <property type="entry name" value="Voltage-gated potassium channels"/>
    <property type="match status" value="1"/>
</dbReference>
<feature type="domain" description="Potassium channel" evidence="2">
    <location>
        <begin position="72"/>
        <end position="154"/>
    </location>
</feature>
<reference evidence="3" key="1">
    <citation type="submission" date="2016-10" db="EMBL/GenBank/DDBJ databases">
        <authorList>
            <person name="See-Too W.S."/>
        </authorList>
    </citation>
    <scope>NUCLEOTIDE SEQUENCE</scope>
    <source>
        <strain evidence="3">L10.15</strain>
    </source>
</reference>
<evidence type="ECO:0000313" key="3">
    <source>
        <dbReference type="EMBL" id="ANU28529.1"/>
    </source>
</evidence>
<dbReference type="EMBL" id="CP016540">
    <property type="protein sequence ID" value="ANU28529.1"/>
    <property type="molecule type" value="Genomic_DNA"/>
</dbReference>
<name>A0A1B1S5T9_9BACL</name>
<keyword evidence="1" id="KW-1133">Transmembrane helix</keyword>
<dbReference type="AlphaFoldDB" id="A0A1B1S5T9"/>
<dbReference type="Pfam" id="PF07885">
    <property type="entry name" value="Ion_trans_2"/>
    <property type="match status" value="1"/>
</dbReference>
<keyword evidence="4" id="KW-1185">Reference proteome</keyword>